<organism evidence="2">
    <name type="scientific">marine sediment metagenome</name>
    <dbReference type="NCBI Taxonomy" id="412755"/>
    <lineage>
        <taxon>unclassified sequences</taxon>
        <taxon>metagenomes</taxon>
        <taxon>ecological metagenomes</taxon>
    </lineage>
</organism>
<evidence type="ECO:0000256" key="1">
    <source>
        <dbReference type="SAM" id="Phobius"/>
    </source>
</evidence>
<comment type="caution">
    <text evidence="2">The sequence shown here is derived from an EMBL/GenBank/DDBJ whole genome shotgun (WGS) entry which is preliminary data.</text>
</comment>
<feature type="transmembrane region" description="Helical" evidence="1">
    <location>
        <begin position="100"/>
        <end position="124"/>
    </location>
</feature>
<accession>X1BWM1</accession>
<keyword evidence="1" id="KW-0472">Membrane</keyword>
<keyword evidence="1" id="KW-1133">Transmembrane helix</keyword>
<name>X1BWM1_9ZZZZ</name>
<feature type="transmembrane region" description="Helical" evidence="1">
    <location>
        <begin position="63"/>
        <end position="88"/>
    </location>
</feature>
<sequence>MISISKEAFRKFWSEKDYLKIFVLSILLLIVGIILIFATNLYITYADPSTPGEYEDYIRNINSLATFTALFFQLGMILFAMSTFLGGLRDDTLSPEVRKGMIFASSVAMLGFVVVMSFVVMVSFY</sequence>
<evidence type="ECO:0000313" key="2">
    <source>
        <dbReference type="EMBL" id="GAG76556.1"/>
    </source>
</evidence>
<proteinExistence type="predicted"/>
<keyword evidence="1" id="KW-0812">Transmembrane</keyword>
<dbReference type="AlphaFoldDB" id="X1BWM1"/>
<gene>
    <name evidence="2" type="ORF">S01H4_27391</name>
</gene>
<reference evidence="2" key="1">
    <citation type="journal article" date="2014" name="Front. Microbiol.">
        <title>High frequency of phylogenetically diverse reductive dehalogenase-homologous genes in deep subseafloor sedimentary metagenomes.</title>
        <authorList>
            <person name="Kawai M."/>
            <person name="Futagami T."/>
            <person name="Toyoda A."/>
            <person name="Takaki Y."/>
            <person name="Nishi S."/>
            <person name="Hori S."/>
            <person name="Arai W."/>
            <person name="Tsubouchi T."/>
            <person name="Morono Y."/>
            <person name="Uchiyama I."/>
            <person name="Ito T."/>
            <person name="Fujiyama A."/>
            <person name="Inagaki F."/>
            <person name="Takami H."/>
        </authorList>
    </citation>
    <scope>NUCLEOTIDE SEQUENCE</scope>
    <source>
        <strain evidence="2">Expedition CK06-06</strain>
    </source>
</reference>
<feature type="transmembrane region" description="Helical" evidence="1">
    <location>
        <begin position="21"/>
        <end position="43"/>
    </location>
</feature>
<dbReference type="EMBL" id="BART01013382">
    <property type="protein sequence ID" value="GAG76556.1"/>
    <property type="molecule type" value="Genomic_DNA"/>
</dbReference>
<protein>
    <submittedName>
        <fullName evidence="2">Uncharacterized protein</fullName>
    </submittedName>
</protein>